<evidence type="ECO:0000313" key="4">
    <source>
        <dbReference type="EMBL" id="AMB58803.1"/>
    </source>
</evidence>
<dbReference type="RefSeq" id="WP_067227639.1">
    <property type="nucleotide sequence ID" value="NZ_CP014145.1"/>
</dbReference>
<dbReference type="PANTHER" id="PTHR47814:SF1">
    <property type="entry name" value="PEPTIDYL-TRNA HYDROLASE ARFB"/>
    <property type="match status" value="1"/>
</dbReference>
<dbReference type="SUPFAM" id="SSF75620">
    <property type="entry name" value="Release factor"/>
    <property type="match status" value="1"/>
</dbReference>
<protein>
    <submittedName>
        <fullName evidence="4">Peptide chain release factor 1</fullName>
    </submittedName>
</protein>
<gene>
    <name evidence="4" type="ORF">AWU67_07935</name>
</gene>
<reference evidence="5" key="2">
    <citation type="submission" date="2016-01" db="EMBL/GenBank/DDBJ databases">
        <title>First complete genome sequence of a species in the genus Microterricola, an extremophilic cold active enzyme producing strain ERGS5:02 isolated from Sikkim Himalaya.</title>
        <authorList>
            <person name="Kumar R."/>
            <person name="Singh D."/>
            <person name="Swarnkar M.K."/>
        </authorList>
    </citation>
    <scope>NUCLEOTIDE SEQUENCE [LARGE SCALE GENOMIC DNA]</scope>
    <source>
        <strain evidence="5">ERGS5:02</strain>
    </source>
</reference>
<dbReference type="AlphaFoldDB" id="A0A109QXT4"/>
<feature type="domain" description="Prokaryotic-type class I peptide chain release factors" evidence="3">
    <location>
        <begin position="9"/>
        <end position="134"/>
    </location>
</feature>
<proteinExistence type="inferred from homology"/>
<dbReference type="GO" id="GO:0072344">
    <property type="term" value="P:rescue of stalled ribosome"/>
    <property type="evidence" value="ECO:0007669"/>
    <property type="project" value="TreeGrafter"/>
</dbReference>
<evidence type="ECO:0000256" key="2">
    <source>
        <dbReference type="SAM" id="MobiDB-lite"/>
    </source>
</evidence>
<dbReference type="GO" id="GO:0043022">
    <property type="term" value="F:ribosome binding"/>
    <property type="evidence" value="ECO:0007669"/>
    <property type="project" value="TreeGrafter"/>
</dbReference>
<dbReference type="KEGG" id="mvd:AWU67_07935"/>
<evidence type="ECO:0000313" key="5">
    <source>
        <dbReference type="Proteomes" id="UP000058305"/>
    </source>
</evidence>
<dbReference type="Pfam" id="PF00472">
    <property type="entry name" value="RF-1"/>
    <property type="match status" value="1"/>
</dbReference>
<dbReference type="OrthoDB" id="9815709at2"/>
<feature type="compositionally biased region" description="Basic and acidic residues" evidence="2">
    <location>
        <begin position="114"/>
        <end position="140"/>
    </location>
</feature>
<dbReference type="NCBIfam" id="NF006718">
    <property type="entry name" value="PRK09256.1"/>
    <property type="match status" value="1"/>
</dbReference>
<dbReference type="InterPro" id="IPR000352">
    <property type="entry name" value="Pep_chain_release_fac_I"/>
</dbReference>
<evidence type="ECO:0000259" key="3">
    <source>
        <dbReference type="Pfam" id="PF00472"/>
    </source>
</evidence>
<evidence type="ECO:0000256" key="1">
    <source>
        <dbReference type="ARBA" id="ARBA00010835"/>
    </source>
</evidence>
<dbReference type="Gene3D" id="3.30.160.20">
    <property type="match status" value="1"/>
</dbReference>
<reference evidence="4 5" key="1">
    <citation type="journal article" date="2016" name="J. Biotechnol.">
        <title>First complete genome sequence of a species in the genus Microterricola, an extremophilic cold active enzyme producing bacterial strain ERGS5:02 isolated from Sikkim Himalaya.</title>
        <authorList>
            <person name="Himanshu"/>
            <person name="Swarnkar M.K."/>
            <person name="Singh D."/>
            <person name="Kumar R."/>
        </authorList>
    </citation>
    <scope>NUCLEOTIDE SEQUENCE [LARGE SCALE GENOMIC DNA]</scope>
    <source>
        <strain evidence="4 5">ERGS5:02</strain>
    </source>
</reference>
<dbReference type="PANTHER" id="PTHR47814">
    <property type="entry name" value="PEPTIDYL-TRNA HYDROLASE ARFB"/>
    <property type="match status" value="1"/>
</dbReference>
<accession>A0A109QXT4</accession>
<dbReference type="InterPro" id="IPR045853">
    <property type="entry name" value="Pep_chain_release_fac_I_sf"/>
</dbReference>
<dbReference type="GO" id="GO:0003747">
    <property type="term" value="F:translation release factor activity"/>
    <property type="evidence" value="ECO:0007669"/>
    <property type="project" value="InterPro"/>
</dbReference>
<dbReference type="Proteomes" id="UP000058305">
    <property type="component" value="Chromosome"/>
</dbReference>
<dbReference type="EMBL" id="CP014145">
    <property type="protein sequence ID" value="AMB58803.1"/>
    <property type="molecule type" value="Genomic_DNA"/>
</dbReference>
<organism evidence="4 5">
    <name type="scientific">Microterricola viridarii</name>
    <dbReference type="NCBI Taxonomy" id="412690"/>
    <lineage>
        <taxon>Bacteria</taxon>
        <taxon>Bacillati</taxon>
        <taxon>Actinomycetota</taxon>
        <taxon>Actinomycetes</taxon>
        <taxon>Micrococcales</taxon>
        <taxon>Microbacteriaceae</taxon>
        <taxon>Microterricola</taxon>
    </lineage>
</organism>
<feature type="region of interest" description="Disordered" evidence="2">
    <location>
        <begin position="102"/>
        <end position="140"/>
    </location>
</feature>
<dbReference type="GO" id="GO:0004045">
    <property type="term" value="F:peptidyl-tRNA hydrolase activity"/>
    <property type="evidence" value="ECO:0007669"/>
    <property type="project" value="TreeGrafter"/>
</dbReference>
<comment type="similarity">
    <text evidence="1">Belongs to the prokaryotic/mitochondrial release factor family.</text>
</comment>
<keyword evidence="5" id="KW-1185">Reference proteome</keyword>
<name>A0A109QXT4_9MICO</name>
<sequence length="140" mass="15518">MDLEVTAALTIPATELGWRFSRSSGPGGQHVNTSDSRVELFWSVTDSAALSDSQRQRLQERLGSRLIGGVVTVTAAEQRSQLRNREIARRKLVDLLATALAPDAPHRRATKATRGSDRRRLAAKSQRSETKKQRQRPSSD</sequence>